<evidence type="ECO:0000256" key="2">
    <source>
        <dbReference type="SAM" id="MobiDB-lite"/>
    </source>
</evidence>
<name>A0AAV7WCG8_PLEWA</name>
<evidence type="ECO:0000313" key="4">
    <source>
        <dbReference type="Proteomes" id="UP001066276"/>
    </source>
</evidence>
<sequence length="339" mass="39761">MPLAENGLLQRELNTEENSILLYGSTPAQIKEETEYVKKIRTTLEKIRNQIFKDIGGASTNHKLDSKSPTQTFQNGFESDTDNGFSSRYYRIIEKLKDKELQLLEVNRENEDLQIKLDATREAGAQALRNASRKLYENYHRRAEELRKKHDEQKNIIQASAKEQEQRFKESIDSLNHVADRVQEKHIKITDMENLIKRMEEEKKILVERRLSIENQLQTKMSTSENINGWDALRLEHCTLQEQIYHLQNVMMAQHQLLRNVIQEIEDLNNELQKQDETIDLLQEKIQTLETQNKDLKQNVANWSSNQKLKMSKGVSANESSFEIMSPYMMLLSLRKKKS</sequence>
<feature type="region of interest" description="Disordered" evidence="2">
    <location>
        <begin position="58"/>
        <end position="80"/>
    </location>
</feature>
<evidence type="ECO:0000256" key="1">
    <source>
        <dbReference type="SAM" id="Coils"/>
    </source>
</evidence>
<keyword evidence="1" id="KW-0175">Coiled coil</keyword>
<dbReference type="GO" id="GO:0035556">
    <property type="term" value="P:intracellular signal transduction"/>
    <property type="evidence" value="ECO:0007669"/>
    <property type="project" value="TreeGrafter"/>
</dbReference>
<reference evidence="3" key="1">
    <citation type="journal article" date="2022" name="bioRxiv">
        <title>Sequencing and chromosome-scale assembly of the giantPleurodeles waltlgenome.</title>
        <authorList>
            <person name="Brown T."/>
            <person name="Elewa A."/>
            <person name="Iarovenko S."/>
            <person name="Subramanian E."/>
            <person name="Araus A.J."/>
            <person name="Petzold A."/>
            <person name="Susuki M."/>
            <person name="Suzuki K.-i.T."/>
            <person name="Hayashi T."/>
            <person name="Toyoda A."/>
            <person name="Oliveira C."/>
            <person name="Osipova E."/>
            <person name="Leigh N.D."/>
            <person name="Simon A."/>
            <person name="Yun M.H."/>
        </authorList>
    </citation>
    <scope>NUCLEOTIDE SEQUENCE</scope>
    <source>
        <strain evidence="3">20211129_DDA</strain>
        <tissue evidence="3">Liver</tissue>
    </source>
</reference>
<dbReference type="InterPro" id="IPR051375">
    <property type="entry name" value="Tuftelin_GRINL1A/MYZAP/CCD68"/>
</dbReference>
<gene>
    <name evidence="3" type="ORF">NDU88_006058</name>
</gene>
<dbReference type="EMBL" id="JANPWB010000002">
    <property type="protein sequence ID" value="KAJ1210696.1"/>
    <property type="molecule type" value="Genomic_DNA"/>
</dbReference>
<feature type="coiled-coil region" evidence="1">
    <location>
        <begin position="251"/>
        <end position="306"/>
    </location>
</feature>
<keyword evidence="4" id="KW-1185">Reference proteome</keyword>
<feature type="compositionally biased region" description="Polar residues" evidence="2">
    <location>
        <begin position="67"/>
        <end position="80"/>
    </location>
</feature>
<dbReference type="PANTHER" id="PTHR23171">
    <property type="entry name" value="GDOWN1"/>
    <property type="match status" value="1"/>
</dbReference>
<evidence type="ECO:0000313" key="3">
    <source>
        <dbReference type="EMBL" id="KAJ1210696.1"/>
    </source>
</evidence>
<proteinExistence type="predicted"/>
<dbReference type="PANTHER" id="PTHR23171:SF3">
    <property type="entry name" value="COILED-COIL DOMAIN-CONTAINING PROTEIN 68"/>
    <property type="match status" value="1"/>
</dbReference>
<accession>A0AAV7WCG8</accession>
<feature type="coiled-coil region" evidence="1">
    <location>
        <begin position="96"/>
        <end position="216"/>
    </location>
</feature>
<dbReference type="AlphaFoldDB" id="A0AAV7WCG8"/>
<protein>
    <recommendedName>
        <fullName evidence="5">Coiled-coil domain-containing protein 68</fullName>
    </recommendedName>
</protein>
<comment type="caution">
    <text evidence="3">The sequence shown here is derived from an EMBL/GenBank/DDBJ whole genome shotgun (WGS) entry which is preliminary data.</text>
</comment>
<dbReference type="Proteomes" id="UP001066276">
    <property type="component" value="Chromosome 1_2"/>
</dbReference>
<organism evidence="3 4">
    <name type="scientific">Pleurodeles waltl</name>
    <name type="common">Iberian ribbed newt</name>
    <dbReference type="NCBI Taxonomy" id="8319"/>
    <lineage>
        <taxon>Eukaryota</taxon>
        <taxon>Metazoa</taxon>
        <taxon>Chordata</taxon>
        <taxon>Craniata</taxon>
        <taxon>Vertebrata</taxon>
        <taxon>Euteleostomi</taxon>
        <taxon>Amphibia</taxon>
        <taxon>Batrachia</taxon>
        <taxon>Caudata</taxon>
        <taxon>Salamandroidea</taxon>
        <taxon>Salamandridae</taxon>
        <taxon>Pleurodelinae</taxon>
        <taxon>Pleurodeles</taxon>
    </lineage>
</organism>
<evidence type="ECO:0008006" key="5">
    <source>
        <dbReference type="Google" id="ProtNLM"/>
    </source>
</evidence>